<dbReference type="EMBL" id="SSMC01000001">
    <property type="protein sequence ID" value="THD69071.1"/>
    <property type="molecule type" value="Genomic_DNA"/>
</dbReference>
<sequence>MMHGKNLVDGQWSATGKSVFKTFNPGMNDANEWIFYEATPEEIGQAVMAASEAFETYKHSSGAQRSAFLEAIAEELEVLRQEIVHAYCLESGLPEGRANGELGRTINQLLLFANLVKEGSWVEASIDTALPERSPVPKPDIRKMKVPLGPVVVFGASNFPLAFSTAGGDTASALAAGCPVIVKSHPLHAGTGELVATAIKKAMEKEGIPSGVFANLNSKDHRVGETLVQHPGIKAVGFTGSFSGGSALQNLARERKEPIPVFAEMGSVNPMILLPTALKNKGEFWADQIAASINLGAGQFCTNPGILIATEGEALDNFCELLKNASVQQPAQCMLHPDIYKNFKNGFRRLLDKTSVSLAAEQESASQPNYGNLTLASVQAKDLLEDEELMEEVFGPFSILVRCKNNTERDEIIKRLKGQLTISILGEADELDTEKNLVAIAREKAGRLVINGVPTGVEVCTSMHHGGPWPATTDSRFTSVGTGAIHRWVRPVAFQNFPESILPDALKSNNPLGILRTVNGTPTKDPVHS</sequence>
<dbReference type="SUPFAM" id="SSF53720">
    <property type="entry name" value="ALDH-like"/>
    <property type="match status" value="1"/>
</dbReference>
<dbReference type="InterPro" id="IPR044151">
    <property type="entry name" value="ALDH_KGSADH"/>
</dbReference>
<dbReference type="InterPro" id="IPR050740">
    <property type="entry name" value="Aldehyde_DH_Superfamily"/>
</dbReference>
<dbReference type="Gene3D" id="3.40.605.10">
    <property type="entry name" value="Aldehyde Dehydrogenase, Chain A, domain 1"/>
    <property type="match status" value="2"/>
</dbReference>
<feature type="domain" description="Aldehyde dehydrogenase" evidence="2">
    <location>
        <begin position="18"/>
        <end position="459"/>
    </location>
</feature>
<evidence type="ECO:0000259" key="2">
    <source>
        <dbReference type="Pfam" id="PF00171"/>
    </source>
</evidence>
<dbReference type="RefSeq" id="WP_136334561.1">
    <property type="nucleotide sequence ID" value="NZ_QXMP01000004.1"/>
</dbReference>
<proteinExistence type="predicted"/>
<gene>
    <name evidence="3" type="ORF">E7Z59_01715</name>
</gene>
<dbReference type="CDD" id="cd07129">
    <property type="entry name" value="ALDH_KGSADH"/>
    <property type="match status" value="1"/>
</dbReference>
<keyword evidence="4" id="KW-1185">Reference proteome</keyword>
<dbReference type="Pfam" id="PF00171">
    <property type="entry name" value="Aldedh"/>
    <property type="match status" value="1"/>
</dbReference>
<dbReference type="Proteomes" id="UP000305939">
    <property type="component" value="Unassembled WGS sequence"/>
</dbReference>
<dbReference type="PANTHER" id="PTHR43353">
    <property type="entry name" value="SUCCINATE-SEMIALDEHYDE DEHYDROGENASE, MITOCHONDRIAL"/>
    <property type="match status" value="1"/>
</dbReference>
<protein>
    <submittedName>
        <fullName evidence="3">Aldehyde dehydrogenase (NADP(+))</fullName>
    </submittedName>
</protein>
<dbReference type="OrthoDB" id="9770537at2"/>
<evidence type="ECO:0000313" key="4">
    <source>
        <dbReference type="Proteomes" id="UP000305939"/>
    </source>
</evidence>
<dbReference type="InterPro" id="IPR016161">
    <property type="entry name" value="Ald_DH/histidinol_DH"/>
</dbReference>
<dbReference type="InterPro" id="IPR015590">
    <property type="entry name" value="Aldehyde_DH_dom"/>
</dbReference>
<dbReference type="PANTHER" id="PTHR43353:SF3">
    <property type="entry name" value="ALDEHYDE DEHYDROGENASE-RELATED"/>
    <property type="match status" value="1"/>
</dbReference>
<dbReference type="InterPro" id="IPR016162">
    <property type="entry name" value="Ald_DH_N"/>
</dbReference>
<dbReference type="AlphaFoldDB" id="A0A4S3M441"/>
<evidence type="ECO:0000313" key="3">
    <source>
        <dbReference type="EMBL" id="THD69071.1"/>
    </source>
</evidence>
<reference evidence="3 4" key="1">
    <citation type="submission" date="2019-04" db="EMBL/GenBank/DDBJ databases">
        <title>Draft genome sequence of Robertkochia marina CC-AMO-30D.</title>
        <authorList>
            <person name="Hameed A."/>
            <person name="Lin S.-Y."/>
            <person name="Shahina M."/>
            <person name="Lai W.-A."/>
            <person name="Young C.-C."/>
        </authorList>
    </citation>
    <scope>NUCLEOTIDE SEQUENCE [LARGE SCALE GENOMIC DNA]</scope>
    <source>
        <strain evidence="3 4">CC-AMO-30D</strain>
    </source>
</reference>
<organism evidence="3 4">
    <name type="scientific">Robertkochia marina</name>
    <dbReference type="NCBI Taxonomy" id="1227945"/>
    <lineage>
        <taxon>Bacteria</taxon>
        <taxon>Pseudomonadati</taxon>
        <taxon>Bacteroidota</taxon>
        <taxon>Flavobacteriia</taxon>
        <taxon>Flavobacteriales</taxon>
        <taxon>Flavobacteriaceae</taxon>
        <taxon>Robertkochia</taxon>
    </lineage>
</organism>
<keyword evidence="1" id="KW-0560">Oxidoreductase</keyword>
<comment type="caution">
    <text evidence="3">The sequence shown here is derived from an EMBL/GenBank/DDBJ whole genome shotgun (WGS) entry which is preliminary data.</text>
</comment>
<dbReference type="GO" id="GO:0016620">
    <property type="term" value="F:oxidoreductase activity, acting on the aldehyde or oxo group of donors, NAD or NADP as acceptor"/>
    <property type="evidence" value="ECO:0007669"/>
    <property type="project" value="InterPro"/>
</dbReference>
<name>A0A4S3M441_9FLAO</name>
<evidence type="ECO:0000256" key="1">
    <source>
        <dbReference type="ARBA" id="ARBA00023002"/>
    </source>
</evidence>
<accession>A0A4S3M441</accession>